<dbReference type="PANTHER" id="PTHR43353:SF5">
    <property type="entry name" value="SUCCINATE-SEMIALDEHYDE DEHYDROGENASE, MITOCHONDRIAL"/>
    <property type="match status" value="1"/>
</dbReference>
<gene>
    <name evidence="3" type="ORF">GCM10020369_54060</name>
</gene>
<evidence type="ECO:0000313" key="4">
    <source>
        <dbReference type="Proteomes" id="UP001501676"/>
    </source>
</evidence>
<evidence type="ECO:0000256" key="1">
    <source>
        <dbReference type="ARBA" id="ARBA00023002"/>
    </source>
</evidence>
<feature type="domain" description="Aldehyde dehydrogenase" evidence="2">
    <location>
        <begin position="25"/>
        <end position="483"/>
    </location>
</feature>
<dbReference type="InterPro" id="IPR016161">
    <property type="entry name" value="Ald_DH/histidinol_DH"/>
</dbReference>
<dbReference type="Pfam" id="PF00171">
    <property type="entry name" value="Aldedh"/>
    <property type="match status" value="1"/>
</dbReference>
<sequence>MSTALSETQTTIGYPQLRLYIDGEWTAGSSGRTEPVINPATEEVLGHVPLADAADLDRALAAAARGWRVWRDTPVLRRSAILHRAADLMRERAAEIGRAMTLEQGKPLSESTGEAQRAAALLDWDTEEGRRAYGRIIPTGPGESLRVVREGIGPVAAFTPWNFPAGGPNRKIAAALAAGCSIVLKASEEVPATAVLLARCYEDAGLPAGVLNLVFGVPAEVSEHLIASPTIRFVAFTGSVPVGKLLAARAGSFMKPSIMELGGHAPVIVCDDVDPVAAARACVRAKFANAGQVCTSPSRFFVHESLHDRFVEAFVSATEAVTVGNGLDEGVTMGPMANARRRQAVDRLVADAREAGAQVVTGGHALDGPGFFYAPTVLIDVPAEAALLEEEPFGPIAPILPYGDLDEAMDRANSLPYGLAAYGFTHRADRAEFLVDRFEAGILSINHAGGSVPVAPSGGFKESGYGREGGSEGLDGYLTTKRVSQKLTL</sequence>
<keyword evidence="1" id="KW-0560">Oxidoreductase</keyword>
<dbReference type="Gene3D" id="3.40.605.10">
    <property type="entry name" value="Aldehyde Dehydrogenase, Chain A, domain 1"/>
    <property type="match status" value="1"/>
</dbReference>
<dbReference type="Proteomes" id="UP001501676">
    <property type="component" value="Unassembled WGS sequence"/>
</dbReference>
<evidence type="ECO:0000259" key="2">
    <source>
        <dbReference type="Pfam" id="PF00171"/>
    </source>
</evidence>
<dbReference type="CDD" id="cd07103">
    <property type="entry name" value="ALDH_F5_SSADH_GabD"/>
    <property type="match status" value="1"/>
</dbReference>
<dbReference type="SUPFAM" id="SSF53720">
    <property type="entry name" value="ALDH-like"/>
    <property type="match status" value="1"/>
</dbReference>
<dbReference type="InterPro" id="IPR015590">
    <property type="entry name" value="Aldehyde_DH_dom"/>
</dbReference>
<dbReference type="InterPro" id="IPR050740">
    <property type="entry name" value="Aldehyde_DH_Superfamily"/>
</dbReference>
<accession>A0ABP6T4W6</accession>
<dbReference type="InterPro" id="IPR016162">
    <property type="entry name" value="Ald_DH_N"/>
</dbReference>
<evidence type="ECO:0000313" key="3">
    <source>
        <dbReference type="EMBL" id="GAA3392432.1"/>
    </source>
</evidence>
<organism evidence="3 4">
    <name type="scientific">Cryptosporangium minutisporangium</name>
    <dbReference type="NCBI Taxonomy" id="113569"/>
    <lineage>
        <taxon>Bacteria</taxon>
        <taxon>Bacillati</taxon>
        <taxon>Actinomycetota</taxon>
        <taxon>Actinomycetes</taxon>
        <taxon>Cryptosporangiales</taxon>
        <taxon>Cryptosporangiaceae</taxon>
        <taxon>Cryptosporangium</taxon>
    </lineage>
</organism>
<reference evidence="4" key="1">
    <citation type="journal article" date="2019" name="Int. J. Syst. Evol. Microbiol.">
        <title>The Global Catalogue of Microorganisms (GCM) 10K type strain sequencing project: providing services to taxonomists for standard genome sequencing and annotation.</title>
        <authorList>
            <consortium name="The Broad Institute Genomics Platform"/>
            <consortium name="The Broad Institute Genome Sequencing Center for Infectious Disease"/>
            <person name="Wu L."/>
            <person name="Ma J."/>
        </authorList>
    </citation>
    <scope>NUCLEOTIDE SEQUENCE [LARGE SCALE GENOMIC DNA]</scope>
    <source>
        <strain evidence="4">JCM 9458</strain>
    </source>
</reference>
<dbReference type="InterPro" id="IPR016163">
    <property type="entry name" value="Ald_DH_C"/>
</dbReference>
<comment type="caution">
    <text evidence="3">The sequence shown here is derived from an EMBL/GenBank/DDBJ whole genome shotgun (WGS) entry which is preliminary data.</text>
</comment>
<dbReference type="Gene3D" id="3.40.309.10">
    <property type="entry name" value="Aldehyde Dehydrogenase, Chain A, domain 2"/>
    <property type="match status" value="1"/>
</dbReference>
<dbReference type="EMBL" id="BAAAYN010000038">
    <property type="protein sequence ID" value="GAA3392432.1"/>
    <property type="molecule type" value="Genomic_DNA"/>
</dbReference>
<dbReference type="RefSeq" id="WP_345731030.1">
    <property type="nucleotide sequence ID" value="NZ_BAAAYN010000038.1"/>
</dbReference>
<protein>
    <submittedName>
        <fullName evidence="3">NAD-dependent succinate-semialdehyde dehydrogenase</fullName>
    </submittedName>
</protein>
<proteinExistence type="predicted"/>
<keyword evidence="4" id="KW-1185">Reference proteome</keyword>
<dbReference type="PANTHER" id="PTHR43353">
    <property type="entry name" value="SUCCINATE-SEMIALDEHYDE DEHYDROGENASE, MITOCHONDRIAL"/>
    <property type="match status" value="1"/>
</dbReference>
<name>A0ABP6T4W6_9ACTN</name>